<feature type="transmembrane region" description="Helical" evidence="1">
    <location>
        <begin position="52"/>
        <end position="75"/>
    </location>
</feature>
<organism evidence="2 3">
    <name type="scientific">Butyrivibrio proteoclasticus</name>
    <dbReference type="NCBI Taxonomy" id="43305"/>
    <lineage>
        <taxon>Bacteria</taxon>
        <taxon>Bacillati</taxon>
        <taxon>Bacillota</taxon>
        <taxon>Clostridia</taxon>
        <taxon>Lachnospirales</taxon>
        <taxon>Lachnospiraceae</taxon>
        <taxon>Butyrivibrio</taxon>
    </lineage>
</organism>
<keyword evidence="1" id="KW-0812">Transmembrane</keyword>
<dbReference type="Proteomes" id="UP000182624">
    <property type="component" value="Unassembled WGS sequence"/>
</dbReference>
<evidence type="ECO:0000256" key="1">
    <source>
        <dbReference type="SAM" id="Phobius"/>
    </source>
</evidence>
<keyword evidence="1" id="KW-1133">Transmembrane helix</keyword>
<gene>
    <name evidence="2" type="ORF">SAMN04487928_1322</name>
</gene>
<evidence type="ECO:0008006" key="4">
    <source>
        <dbReference type="Google" id="ProtNLM"/>
    </source>
</evidence>
<accession>A0A1I5XG73</accession>
<dbReference type="AlphaFoldDB" id="A0A1I5XG73"/>
<dbReference type="OrthoDB" id="1998645at2"/>
<name>A0A1I5XG73_9FIRM</name>
<dbReference type="EMBL" id="FOXO01000032">
    <property type="protein sequence ID" value="SFQ30958.1"/>
    <property type="molecule type" value="Genomic_DNA"/>
</dbReference>
<keyword evidence="1" id="KW-0472">Membrane</keyword>
<keyword evidence="3" id="KW-1185">Reference proteome</keyword>
<reference evidence="3" key="1">
    <citation type="submission" date="2016-10" db="EMBL/GenBank/DDBJ databases">
        <authorList>
            <person name="Varghese N."/>
            <person name="Submissions S."/>
        </authorList>
    </citation>
    <scope>NUCLEOTIDE SEQUENCE [LARGE SCALE GENOMIC DNA]</scope>
    <source>
        <strain evidence="3">P18</strain>
    </source>
</reference>
<proteinExistence type="predicted"/>
<protein>
    <recommendedName>
        <fullName evidence="4">DUF4367 domain-containing protein</fullName>
    </recommendedName>
</protein>
<dbReference type="RefSeq" id="WP_074891050.1">
    <property type="nucleotide sequence ID" value="NZ_FOXO01000032.1"/>
</dbReference>
<sequence>MNDQIKEIYNHSMNELCFSGQAKEKMFRVISEQYSEQNSGGKIMKTSFSFKTAGIVAAACVMLIGTTAFAGSSIVSSIESHNRIGSEITAYEDMAKLERTISMDVLTVEKFGNGFTFSNAEIIDVSDYNEEGADLADASGVDVIYTKDGMADIYLNAEPVSTLISYEDTSMETRMVGDVAVKYSLDEYLFLPPSMEGQVSQELIDRMENDDHFFISYGSDQEETQMITNLSFDVDGVHYCLTTFDTTLTVDELFGMAGELIISGE</sequence>
<evidence type="ECO:0000313" key="2">
    <source>
        <dbReference type="EMBL" id="SFQ30958.1"/>
    </source>
</evidence>
<evidence type="ECO:0000313" key="3">
    <source>
        <dbReference type="Proteomes" id="UP000182624"/>
    </source>
</evidence>